<reference evidence="2 3" key="1">
    <citation type="submission" date="2015-12" db="EMBL/GenBank/DDBJ databases">
        <authorList>
            <person name="Shamseldin A."/>
            <person name="Moawad H."/>
            <person name="Abd El-Rahim W.M."/>
            <person name="Sadowsky M.J."/>
        </authorList>
    </citation>
    <scope>NUCLEOTIDE SEQUENCE [LARGE SCALE GENOMIC DNA]</scope>
    <source>
        <strain evidence="2 3">DG5B</strain>
    </source>
</reference>
<gene>
    <name evidence="2" type="ORF">AUC43_03410</name>
</gene>
<accession>A0A0U4AKV8</accession>
<name>A0A0U4AKV8_9BACT</name>
<dbReference type="AlphaFoldDB" id="A0A0U4AKV8"/>
<evidence type="ECO:0000313" key="2">
    <source>
        <dbReference type="EMBL" id="ALW84224.1"/>
    </source>
</evidence>
<sequence length="245" mass="27674">MSNPLFRLFNLLRPAANRAGRCSSLVLAVALAATGCRPDQIEHLKDSKRIGIEAENWEVKRIMPKDLLHATRWAGDSLSATADTLLRRTLARELAAGGVARAAAFCKPETYRFVDSLAGVLKATPRRVSERPRNPAHRGVLPAGEMRTDTTRTISRESQEVFFYQRPIVLNNALCLRCHGEVGKDIAPADYALIQKRYPQDQATGYRLGQQMGAWQMSLRRDGVAEFWTMKTRKKWKEHKMPKLF</sequence>
<dbReference type="InterPro" id="IPR021796">
    <property type="entry name" value="Tll0287-like_dom"/>
</dbReference>
<feature type="domain" description="Tll0287-like" evidence="1">
    <location>
        <begin position="124"/>
        <end position="218"/>
    </location>
</feature>
<evidence type="ECO:0000259" key="1">
    <source>
        <dbReference type="Pfam" id="PF11845"/>
    </source>
</evidence>
<proteinExistence type="predicted"/>
<dbReference type="OrthoDB" id="1494333at2"/>
<dbReference type="STRING" id="1411621.AUC43_03410"/>
<dbReference type="Proteomes" id="UP000059542">
    <property type="component" value="Chromosome"/>
</dbReference>
<dbReference type="EMBL" id="CP013909">
    <property type="protein sequence ID" value="ALW84224.1"/>
    <property type="molecule type" value="Genomic_DNA"/>
</dbReference>
<dbReference type="KEGG" id="hyg:AUC43_03410"/>
<organism evidence="2 3">
    <name type="scientific">Hymenobacter sedentarius</name>
    <dbReference type="NCBI Taxonomy" id="1411621"/>
    <lineage>
        <taxon>Bacteria</taxon>
        <taxon>Pseudomonadati</taxon>
        <taxon>Bacteroidota</taxon>
        <taxon>Cytophagia</taxon>
        <taxon>Cytophagales</taxon>
        <taxon>Hymenobacteraceae</taxon>
        <taxon>Hymenobacter</taxon>
    </lineage>
</organism>
<keyword evidence="3" id="KW-1185">Reference proteome</keyword>
<evidence type="ECO:0000313" key="3">
    <source>
        <dbReference type="Proteomes" id="UP000059542"/>
    </source>
</evidence>
<dbReference type="RefSeq" id="WP_068189982.1">
    <property type="nucleotide sequence ID" value="NZ_CP013909.1"/>
</dbReference>
<dbReference type="Pfam" id="PF11845">
    <property type="entry name" value="Tll0287-like"/>
    <property type="match status" value="1"/>
</dbReference>
<protein>
    <recommendedName>
        <fullName evidence="1">Tll0287-like domain-containing protein</fullName>
    </recommendedName>
</protein>